<evidence type="ECO:0000313" key="2">
    <source>
        <dbReference type="EMBL" id="GGG72178.1"/>
    </source>
</evidence>
<organism evidence="2 3">
    <name type="scientific">Kocuria dechangensis</name>
    <dbReference type="NCBI Taxonomy" id="1176249"/>
    <lineage>
        <taxon>Bacteria</taxon>
        <taxon>Bacillati</taxon>
        <taxon>Actinomycetota</taxon>
        <taxon>Actinomycetes</taxon>
        <taxon>Micrococcales</taxon>
        <taxon>Micrococcaceae</taxon>
        <taxon>Kocuria</taxon>
    </lineage>
</organism>
<evidence type="ECO:0000256" key="1">
    <source>
        <dbReference type="SAM" id="MobiDB-lite"/>
    </source>
</evidence>
<comment type="caution">
    <text evidence="2">The sequence shown here is derived from an EMBL/GenBank/DDBJ whole genome shotgun (WGS) entry which is preliminary data.</text>
</comment>
<reference evidence="2" key="2">
    <citation type="submission" date="2020-09" db="EMBL/GenBank/DDBJ databases">
        <authorList>
            <person name="Sun Q."/>
            <person name="Zhou Y."/>
        </authorList>
    </citation>
    <scope>NUCLEOTIDE SEQUENCE</scope>
    <source>
        <strain evidence="2">CGMCC 1.12187</strain>
    </source>
</reference>
<proteinExistence type="predicted"/>
<feature type="compositionally biased region" description="Basic residues" evidence="1">
    <location>
        <begin position="147"/>
        <end position="173"/>
    </location>
</feature>
<feature type="region of interest" description="Disordered" evidence="1">
    <location>
        <begin position="142"/>
        <end position="173"/>
    </location>
</feature>
<accession>A0A917HAZ4</accession>
<protein>
    <submittedName>
        <fullName evidence="2">Uncharacterized protein</fullName>
    </submittedName>
</protein>
<gene>
    <name evidence="2" type="ORF">GCM10011374_41180</name>
</gene>
<dbReference type="AlphaFoldDB" id="A0A917HAZ4"/>
<dbReference type="Proteomes" id="UP000638848">
    <property type="component" value="Unassembled WGS sequence"/>
</dbReference>
<name>A0A917HAZ4_9MICC</name>
<reference evidence="2" key="1">
    <citation type="journal article" date="2014" name="Int. J. Syst. Evol. Microbiol.">
        <title>Complete genome sequence of Corynebacterium casei LMG S-19264T (=DSM 44701T), isolated from a smear-ripened cheese.</title>
        <authorList>
            <consortium name="US DOE Joint Genome Institute (JGI-PGF)"/>
            <person name="Walter F."/>
            <person name="Albersmeier A."/>
            <person name="Kalinowski J."/>
            <person name="Ruckert C."/>
        </authorList>
    </citation>
    <scope>NUCLEOTIDE SEQUENCE</scope>
    <source>
        <strain evidence="2">CGMCC 1.12187</strain>
    </source>
</reference>
<evidence type="ECO:0000313" key="3">
    <source>
        <dbReference type="Proteomes" id="UP000638848"/>
    </source>
</evidence>
<sequence length="173" mass="17897">MSVAVPSPALGHAPVVGSFALAARVRMTSAGTRARLAVALPEEVKAPATTLVPALLSLGQQVLVEHRLAGQDLPEVEVTAVERAETLPASAAATGFTVGVTNDLAAQRSTVVLDLDYLLGNDGGVLLVAATLFAGAEHLLAGGDKPAHRRSSPGRKRQPSSSSRRRGRGRSRR</sequence>
<keyword evidence="3" id="KW-1185">Reference proteome</keyword>
<dbReference type="EMBL" id="BMEQ01000054">
    <property type="protein sequence ID" value="GGG72178.1"/>
    <property type="molecule type" value="Genomic_DNA"/>
</dbReference>
<dbReference type="RefSeq" id="WP_188540576.1">
    <property type="nucleotide sequence ID" value="NZ_BMEQ01000054.1"/>
</dbReference>